<dbReference type="AlphaFoldDB" id="A0A6I8QQQ5"/>
<accession>A0A6I8QQQ5</accession>
<keyword evidence="1" id="KW-0812">Transmembrane</keyword>
<dbReference type="Ensembl" id="ENSXETT00000068921">
    <property type="protein sequence ID" value="ENSXETP00000074661"/>
    <property type="gene ID" value="ENSXETG00000039289"/>
</dbReference>
<proteinExistence type="predicted"/>
<reference evidence="2" key="2">
    <citation type="submission" date="2020-05" db="UniProtKB">
        <authorList>
            <consortium name="Ensembl"/>
        </authorList>
    </citation>
    <scope>IDENTIFICATION</scope>
</reference>
<keyword evidence="1" id="KW-1133">Transmembrane helix</keyword>
<keyword evidence="1" id="KW-0472">Membrane</keyword>
<protein>
    <submittedName>
        <fullName evidence="2">Uncharacterized protein</fullName>
    </submittedName>
</protein>
<organism evidence="2">
    <name type="scientific">Xenopus tropicalis</name>
    <name type="common">Western clawed frog</name>
    <name type="synonym">Silurana tropicalis</name>
    <dbReference type="NCBI Taxonomy" id="8364"/>
    <lineage>
        <taxon>Eukaryota</taxon>
        <taxon>Metazoa</taxon>
        <taxon>Chordata</taxon>
        <taxon>Craniata</taxon>
        <taxon>Vertebrata</taxon>
        <taxon>Euteleostomi</taxon>
        <taxon>Amphibia</taxon>
        <taxon>Batrachia</taxon>
        <taxon>Anura</taxon>
        <taxon>Pipoidea</taxon>
        <taxon>Pipidae</taxon>
        <taxon>Xenopodinae</taxon>
        <taxon>Xenopus</taxon>
        <taxon>Silurana</taxon>
    </lineage>
</organism>
<dbReference type="Bgee" id="ENSXETG00000039289">
    <property type="expression patterns" value="Expressed in neurula embryo and 9 other cell types or tissues"/>
</dbReference>
<feature type="transmembrane region" description="Helical" evidence="1">
    <location>
        <begin position="67"/>
        <end position="84"/>
    </location>
</feature>
<name>A0A6I8QQQ5_XENTR</name>
<reference evidence="2" key="1">
    <citation type="journal article" date="2010" name="Science">
        <title>The genome of the Western clawed frog Xenopus tropicalis.</title>
        <authorList>
            <person name="Hellsten U."/>
            <person name="Harland R.M."/>
            <person name="Gilchrist M.J."/>
            <person name="Hendrix D."/>
            <person name="Jurka J."/>
            <person name="Kapitonov V."/>
            <person name="Ovcharenko I."/>
            <person name="Putnam N.H."/>
            <person name="Shu S."/>
            <person name="Taher L."/>
            <person name="Blitz I.L."/>
            <person name="Blumberg B."/>
            <person name="Dichmann D.S."/>
            <person name="Dubchak I."/>
            <person name="Amaya E."/>
            <person name="Detter J.C."/>
            <person name="Fletcher R."/>
            <person name="Gerhard D.S."/>
            <person name="Goodstein D."/>
            <person name="Graves T."/>
            <person name="Grigoriev I.V."/>
            <person name="Grimwood J."/>
            <person name="Kawashima T."/>
            <person name="Lindquist E."/>
            <person name="Lucas S.M."/>
            <person name="Mead P.E."/>
            <person name="Mitros T."/>
            <person name="Ogino H."/>
            <person name="Ohta Y."/>
            <person name="Poliakov A.V."/>
            <person name="Pollet N."/>
            <person name="Robert J."/>
            <person name="Salamov A."/>
            <person name="Sater A.K."/>
            <person name="Schmutz J."/>
            <person name="Terry A."/>
            <person name="Vize P.D."/>
            <person name="Warren W.C."/>
            <person name="Wells D."/>
            <person name="Wills A."/>
            <person name="Wilson R.K."/>
            <person name="Zimmerman L.B."/>
            <person name="Zorn A.M."/>
            <person name="Grainger R."/>
            <person name="Grammer T."/>
            <person name="Khokha M.K."/>
            <person name="Richardson P.M."/>
            <person name="Rokhsar D.S."/>
        </authorList>
    </citation>
    <scope>NUCLEOTIDE SEQUENCE [LARGE SCALE GENOMIC DNA]</scope>
    <source>
        <strain evidence="2">Nigerian</strain>
    </source>
</reference>
<evidence type="ECO:0000256" key="1">
    <source>
        <dbReference type="SAM" id="Phobius"/>
    </source>
</evidence>
<evidence type="ECO:0000313" key="2">
    <source>
        <dbReference type="Ensembl" id="ENSXETP00000074661"/>
    </source>
</evidence>
<sequence>MTSTSKSCHQNLVVFLQIRGNHQVNLHSDALPDSRVWLLTYLHFFQDNSFSMRSTSKWVGLQSGSQMGLLVLLIMPFLLTAVVAELSCCTKTTALGPGRSLPPIQAPGAFLLPYELYKAMR</sequence>
<dbReference type="GeneTree" id="ENSGT01150000287340"/>